<evidence type="ECO:0000256" key="1">
    <source>
        <dbReference type="ARBA" id="ARBA00002521"/>
    </source>
</evidence>
<dbReference type="GO" id="GO:0004239">
    <property type="term" value="F:initiator methionyl aminopeptidase activity"/>
    <property type="evidence" value="ECO:0007669"/>
    <property type="project" value="UniProtKB-UniRule"/>
</dbReference>
<feature type="binding site" evidence="6">
    <location>
        <position position="235"/>
    </location>
    <ligand>
        <name>a divalent metal cation</name>
        <dbReference type="ChEBI" id="CHEBI:60240"/>
        <label>2</label>
        <note>catalytic</note>
    </ligand>
</feature>
<dbReference type="Pfam" id="PF00557">
    <property type="entry name" value="Peptidase_M24"/>
    <property type="match status" value="1"/>
</dbReference>
<comment type="cofactor">
    <cofactor evidence="6">
        <name>Co(2+)</name>
        <dbReference type="ChEBI" id="CHEBI:48828"/>
    </cofactor>
    <cofactor evidence="6">
        <name>Zn(2+)</name>
        <dbReference type="ChEBI" id="CHEBI:29105"/>
    </cofactor>
    <cofactor evidence="6">
        <name>Mn(2+)</name>
        <dbReference type="ChEBI" id="CHEBI:29035"/>
    </cofactor>
    <cofactor evidence="6">
        <name>Fe(2+)</name>
        <dbReference type="ChEBI" id="CHEBI:29033"/>
    </cofactor>
    <text evidence="6">Binds 2 divalent metal cations per subunit. Has a high-affinity and a low affinity metal-binding site. The true nature of the physiological cofactor is under debate. The enzyme is active with cobalt, zinc, manganese or divalent iron ions. Most likely, methionine aminopeptidases function as mononuclear Fe(2+)-metalloproteases under physiological conditions, and the catalytically relevant metal-binding site has been assigned to the histidine-containing high-affinity site.</text>
</comment>
<feature type="binding site" evidence="6">
    <location>
        <position position="204"/>
    </location>
    <ligand>
        <name>a divalent metal cation</name>
        <dbReference type="ChEBI" id="CHEBI:60240"/>
        <label>2</label>
        <note>catalytic</note>
    </ligand>
</feature>
<keyword evidence="5 6" id="KW-0378">Hydrolase</keyword>
<feature type="binding site" evidence="6">
    <location>
        <position position="97"/>
    </location>
    <ligand>
        <name>a divalent metal cation</name>
        <dbReference type="ChEBI" id="CHEBI:60240"/>
        <label>1</label>
    </ligand>
</feature>
<evidence type="ECO:0000256" key="2">
    <source>
        <dbReference type="ARBA" id="ARBA00022438"/>
    </source>
</evidence>
<evidence type="ECO:0000256" key="5">
    <source>
        <dbReference type="ARBA" id="ARBA00022801"/>
    </source>
</evidence>
<dbReference type="GO" id="GO:0070006">
    <property type="term" value="F:metalloaminopeptidase activity"/>
    <property type="evidence" value="ECO:0007669"/>
    <property type="project" value="UniProtKB-UniRule"/>
</dbReference>
<feature type="binding site" evidence="6">
    <location>
        <position position="108"/>
    </location>
    <ligand>
        <name>a divalent metal cation</name>
        <dbReference type="ChEBI" id="CHEBI:60240"/>
        <label>1</label>
    </ligand>
</feature>
<feature type="binding site" evidence="6">
    <location>
        <position position="108"/>
    </location>
    <ligand>
        <name>a divalent metal cation</name>
        <dbReference type="ChEBI" id="CHEBI:60240"/>
        <label>2</label>
        <note>catalytic</note>
    </ligand>
</feature>
<dbReference type="Proteomes" id="UP000309215">
    <property type="component" value="Unassembled WGS sequence"/>
</dbReference>
<reference evidence="9 10" key="1">
    <citation type="submission" date="2019-04" db="EMBL/GenBank/DDBJ databases">
        <authorList>
            <person name="Li Y."/>
            <person name="Wang J."/>
        </authorList>
    </citation>
    <scope>NUCLEOTIDE SEQUENCE [LARGE SCALE GENOMIC DNA]</scope>
    <source>
        <strain evidence="9 10">DSM 14668</strain>
    </source>
</reference>
<organism evidence="9 10">
    <name type="scientific">Polyangium fumosum</name>
    <dbReference type="NCBI Taxonomy" id="889272"/>
    <lineage>
        <taxon>Bacteria</taxon>
        <taxon>Pseudomonadati</taxon>
        <taxon>Myxococcota</taxon>
        <taxon>Polyangia</taxon>
        <taxon>Polyangiales</taxon>
        <taxon>Polyangiaceae</taxon>
        <taxon>Polyangium</taxon>
    </lineage>
</organism>
<keyword evidence="10" id="KW-1185">Reference proteome</keyword>
<gene>
    <name evidence="6 9" type="primary">map</name>
    <name evidence="9" type="ORF">E8A74_37165</name>
</gene>
<evidence type="ECO:0000256" key="6">
    <source>
        <dbReference type="HAMAP-Rule" id="MF_01974"/>
    </source>
</evidence>
<evidence type="ECO:0000256" key="4">
    <source>
        <dbReference type="ARBA" id="ARBA00022723"/>
    </source>
</evidence>
<dbReference type="InterPro" id="IPR036005">
    <property type="entry name" value="Creatinase/aminopeptidase-like"/>
</dbReference>
<comment type="subunit">
    <text evidence="6">Monomer.</text>
</comment>
<keyword evidence="2 6" id="KW-0031">Aminopeptidase</keyword>
<evidence type="ECO:0000313" key="10">
    <source>
        <dbReference type="Proteomes" id="UP000309215"/>
    </source>
</evidence>
<accession>A0A4U1IY74</accession>
<feature type="binding site" evidence="6">
    <location>
        <position position="235"/>
    </location>
    <ligand>
        <name>a divalent metal cation</name>
        <dbReference type="ChEBI" id="CHEBI:60240"/>
        <label>1</label>
    </ligand>
</feature>
<evidence type="ECO:0000259" key="8">
    <source>
        <dbReference type="Pfam" id="PF00557"/>
    </source>
</evidence>
<dbReference type="SUPFAM" id="SSF55920">
    <property type="entry name" value="Creatinase/aminopeptidase"/>
    <property type="match status" value="1"/>
</dbReference>
<dbReference type="RefSeq" id="WP_136933844.1">
    <property type="nucleotide sequence ID" value="NZ_SSMQ01000055.1"/>
</dbReference>
<dbReference type="GO" id="GO:0046872">
    <property type="term" value="F:metal ion binding"/>
    <property type="evidence" value="ECO:0007669"/>
    <property type="project" value="UniProtKB-UniRule"/>
</dbReference>
<dbReference type="InterPro" id="IPR001714">
    <property type="entry name" value="Pept_M24_MAP"/>
</dbReference>
<proteinExistence type="inferred from homology"/>
<dbReference type="CDD" id="cd01086">
    <property type="entry name" value="MetAP1"/>
    <property type="match status" value="1"/>
</dbReference>
<dbReference type="GO" id="GO:0006508">
    <property type="term" value="P:proteolysis"/>
    <property type="evidence" value="ECO:0007669"/>
    <property type="project" value="UniProtKB-KW"/>
</dbReference>
<keyword evidence="4 6" id="KW-0479">Metal-binding</keyword>
<sequence>MPSIDIQTPRSVEAMRLAGRAAAATLATVAARLAPGVRADQIDQWVREDTTRRGGRPSQLGYHGFPASVCVSRNHVVCHGIPTPAEVLADGDIVNVDVTTELGGYHGDTSATFFIGRPSPEARHVVDVARRCRDAGIAQVRDGARLGDIGAAIDELARREGCSVVREYGGHGIGRSMHAAPHVSHVGRRGTGIRLRAGMVFTIEPMVNLGGAEVRLLGDGWTVVTEDGSLSAQFEHTVVVTRKGCEILTPEPEMALAAAL</sequence>
<dbReference type="HAMAP" id="MF_01974">
    <property type="entry name" value="MetAP_1"/>
    <property type="match status" value="1"/>
</dbReference>
<dbReference type="OrthoDB" id="9802055at2"/>
<comment type="caution">
    <text evidence="9">The sequence shown here is derived from an EMBL/GenBank/DDBJ whole genome shotgun (WGS) entry which is preliminary data.</text>
</comment>
<dbReference type="EC" id="3.4.11.18" evidence="6 7"/>
<dbReference type="InterPro" id="IPR002467">
    <property type="entry name" value="Pept_M24A_MAP1"/>
</dbReference>
<feature type="binding site" evidence="6">
    <location>
        <position position="171"/>
    </location>
    <ligand>
        <name>a divalent metal cation</name>
        <dbReference type="ChEBI" id="CHEBI:60240"/>
        <label>2</label>
        <note>catalytic</note>
    </ligand>
</feature>
<keyword evidence="3 6" id="KW-0645">Protease</keyword>
<comment type="catalytic activity">
    <reaction evidence="6 7">
        <text>Release of N-terminal amino acids, preferentially methionine, from peptides and arylamides.</text>
        <dbReference type="EC" id="3.4.11.18"/>
    </reaction>
</comment>
<dbReference type="AlphaFoldDB" id="A0A4U1IY74"/>
<dbReference type="Gene3D" id="3.90.230.10">
    <property type="entry name" value="Creatinase/methionine aminopeptidase superfamily"/>
    <property type="match status" value="1"/>
</dbReference>
<comment type="similarity">
    <text evidence="6">Belongs to the peptidase M24A family. Methionine aminopeptidase type 1 subfamily.</text>
</comment>
<dbReference type="PROSITE" id="PS00680">
    <property type="entry name" value="MAP_1"/>
    <property type="match status" value="1"/>
</dbReference>
<dbReference type="EMBL" id="SSMQ01000055">
    <property type="protein sequence ID" value="TKC99537.1"/>
    <property type="molecule type" value="Genomic_DNA"/>
</dbReference>
<protein>
    <recommendedName>
        <fullName evidence="6 7">Methionine aminopeptidase</fullName>
        <shortName evidence="6">MAP</shortName>
        <shortName evidence="6">MetAP</shortName>
        <ecNumber evidence="6 7">3.4.11.18</ecNumber>
    </recommendedName>
    <alternativeName>
        <fullName evidence="6">Peptidase M</fullName>
    </alternativeName>
</protein>
<dbReference type="InterPro" id="IPR000994">
    <property type="entry name" value="Pept_M24"/>
</dbReference>
<evidence type="ECO:0000256" key="7">
    <source>
        <dbReference type="RuleBase" id="RU003653"/>
    </source>
</evidence>
<dbReference type="PRINTS" id="PR00599">
    <property type="entry name" value="MAPEPTIDASE"/>
</dbReference>
<dbReference type="PANTHER" id="PTHR43330:SF8">
    <property type="entry name" value="METHIONINE AMINOPEPTIDASE 1D, MITOCHONDRIAL"/>
    <property type="match status" value="1"/>
</dbReference>
<feature type="domain" description="Peptidase M24" evidence="8">
    <location>
        <begin position="13"/>
        <end position="241"/>
    </location>
</feature>
<dbReference type="NCBIfam" id="TIGR00500">
    <property type="entry name" value="met_pdase_I"/>
    <property type="match status" value="1"/>
</dbReference>
<feature type="binding site" evidence="6">
    <location>
        <position position="178"/>
    </location>
    <ligand>
        <name>substrate</name>
    </ligand>
</feature>
<comment type="function">
    <text evidence="1 6">Removes the N-terminal methionine from nascent proteins. The N-terminal methionine is often cleaved when the second residue in the primary sequence is small and uncharged (Met-Ala-, Cys, Gly, Pro, Ser, Thr, or Val). Requires deformylation of the N(alpha)-formylated initiator methionine before it can be hydrolyzed.</text>
</comment>
<dbReference type="PANTHER" id="PTHR43330">
    <property type="entry name" value="METHIONINE AMINOPEPTIDASE"/>
    <property type="match status" value="1"/>
</dbReference>
<evidence type="ECO:0000256" key="3">
    <source>
        <dbReference type="ARBA" id="ARBA00022670"/>
    </source>
</evidence>
<evidence type="ECO:0000313" key="9">
    <source>
        <dbReference type="EMBL" id="TKC99537.1"/>
    </source>
</evidence>
<feature type="binding site" evidence="6">
    <location>
        <position position="79"/>
    </location>
    <ligand>
        <name>substrate</name>
    </ligand>
</feature>
<name>A0A4U1IY74_9BACT</name>